<evidence type="ECO:0000313" key="3">
    <source>
        <dbReference type="WBParaSite" id="Pan_g5145.t1"/>
    </source>
</evidence>
<name>A0A7E4VYD7_PANRE</name>
<accession>A0A7E4VYD7</accession>
<evidence type="ECO:0000313" key="2">
    <source>
        <dbReference type="Proteomes" id="UP000492821"/>
    </source>
</evidence>
<evidence type="ECO:0000256" key="1">
    <source>
        <dbReference type="SAM" id="MobiDB-lite"/>
    </source>
</evidence>
<proteinExistence type="predicted"/>
<reference evidence="3" key="2">
    <citation type="submission" date="2020-10" db="UniProtKB">
        <authorList>
            <consortium name="WormBaseParasite"/>
        </authorList>
    </citation>
    <scope>IDENTIFICATION</scope>
</reference>
<protein>
    <submittedName>
        <fullName evidence="3">NADH dehydrogenase [ubiquinone] 1 alpha subcomplex subunit 11</fullName>
    </submittedName>
</protein>
<sequence>MGHDEDGPLRPTYNVERPPWIGLYSDRTYKGQPEYWAEPGLKDSVVRKGQFRGNRAAYKEESRDFFDPAVPDGTSLTGPNGLDSTRTPNLAVKGDQPGNLAEFQKKIMEGSLQYKRIAEKYNLSKEHPGLAVSPTLSTLQLTPVENLGILNFNKYNVRTWGPRFFDKPLNEGTAEKVAAAAKYTAVAMIPLTFIEIRATHSVKVADFTPREYFKRYLKLSPIPFALTMSWAFAISSSAAIRNKDDVYNHYIAGATTGLVLATIKNNLYLGFLAAATTTVLGLAWQYQRVSEYGLQGRTPPQSTAGFHGGPLGWQLTQQGDAAVPNRAI</sequence>
<dbReference type="Proteomes" id="UP000492821">
    <property type="component" value="Unassembled WGS sequence"/>
</dbReference>
<keyword evidence="2" id="KW-1185">Reference proteome</keyword>
<organism evidence="2 3">
    <name type="scientific">Panagrellus redivivus</name>
    <name type="common">Microworm</name>
    <dbReference type="NCBI Taxonomy" id="6233"/>
    <lineage>
        <taxon>Eukaryota</taxon>
        <taxon>Metazoa</taxon>
        <taxon>Ecdysozoa</taxon>
        <taxon>Nematoda</taxon>
        <taxon>Chromadorea</taxon>
        <taxon>Rhabditida</taxon>
        <taxon>Tylenchina</taxon>
        <taxon>Panagrolaimomorpha</taxon>
        <taxon>Panagrolaimoidea</taxon>
        <taxon>Panagrolaimidae</taxon>
        <taxon>Panagrellus</taxon>
    </lineage>
</organism>
<feature type="compositionally biased region" description="Polar residues" evidence="1">
    <location>
        <begin position="74"/>
        <end position="86"/>
    </location>
</feature>
<dbReference type="WBParaSite" id="Pan_g5145.t1">
    <property type="protein sequence ID" value="Pan_g5145.t1"/>
    <property type="gene ID" value="Pan_g5145"/>
</dbReference>
<feature type="region of interest" description="Disordered" evidence="1">
    <location>
        <begin position="62"/>
        <end position="86"/>
    </location>
</feature>
<reference evidence="2" key="1">
    <citation type="journal article" date="2013" name="Genetics">
        <title>The draft genome and transcriptome of Panagrellus redivivus are shaped by the harsh demands of a free-living lifestyle.</title>
        <authorList>
            <person name="Srinivasan J."/>
            <person name="Dillman A.R."/>
            <person name="Macchietto M.G."/>
            <person name="Heikkinen L."/>
            <person name="Lakso M."/>
            <person name="Fracchia K.M."/>
            <person name="Antoshechkin I."/>
            <person name="Mortazavi A."/>
            <person name="Wong G."/>
            <person name="Sternberg P.W."/>
        </authorList>
    </citation>
    <scope>NUCLEOTIDE SEQUENCE [LARGE SCALE GENOMIC DNA]</scope>
    <source>
        <strain evidence="2">MT8872</strain>
    </source>
</reference>
<dbReference type="AlphaFoldDB" id="A0A7E4VYD7"/>